<dbReference type="GO" id="GO:0005886">
    <property type="term" value="C:plasma membrane"/>
    <property type="evidence" value="ECO:0007669"/>
    <property type="project" value="UniProtKB-SubCell"/>
</dbReference>
<evidence type="ECO:0000256" key="5">
    <source>
        <dbReference type="ARBA" id="ARBA00022679"/>
    </source>
</evidence>
<dbReference type="InterPro" id="IPR036878">
    <property type="entry name" value="Glu_permease_IIB"/>
</dbReference>
<evidence type="ECO:0000256" key="7">
    <source>
        <dbReference type="ARBA" id="ARBA00022692"/>
    </source>
</evidence>
<dbReference type="Pfam" id="PF00358">
    <property type="entry name" value="PTS_EIIA_1"/>
    <property type="match status" value="1"/>
</dbReference>
<feature type="coiled-coil region" evidence="12">
    <location>
        <begin position="708"/>
        <end position="735"/>
    </location>
</feature>
<evidence type="ECO:0000259" key="16">
    <source>
        <dbReference type="PROSITE" id="PS51103"/>
    </source>
</evidence>
<dbReference type="AlphaFoldDB" id="A0A249SM79"/>
<dbReference type="SUPFAM" id="SSF55604">
    <property type="entry name" value="Glucose permease domain IIB"/>
    <property type="match status" value="1"/>
</dbReference>
<dbReference type="PROSITE" id="PS51093">
    <property type="entry name" value="PTS_EIIA_TYPE_1"/>
    <property type="match status" value="1"/>
</dbReference>
<dbReference type="GO" id="GO:0008982">
    <property type="term" value="F:protein-N(PI)-phosphohistidine-sugar phosphotransferase activity"/>
    <property type="evidence" value="ECO:0007669"/>
    <property type="project" value="InterPro"/>
</dbReference>
<proteinExistence type="predicted"/>
<sequence>MEFKFYAPVDCDIVAIDKCSDPAFSQKLLGDGLLIKPKKGNFSLPFDEAELTMIFDTKHAYGLKINDIDVLIHCGLETVNLFGKPFKIDLQVNSRLYLFDELFEVDLKYLKERKISSETPIVFDKKIEIKNFKEGAYKKGDLVCLIQYEETKSKQNVRDFFSGSSNKYQKIASEINKYVGSKENYSDVYNCMTRLRFSIIDKNKIDENNLKKLSIVKQIVWNGDELQVVIGPDVYKVKNEVILQNEFSNSIMLTKEKKSAMKSFMSMIMAIMVKMIPVMTGTGIIQALMAILVITGVMPSIVTSQNPAEGQISLFDPQLSPIWVMLFVIARSATYFTAIVLAYTASDYFGLNPVYGVTVGIILGAPIIFFDGGQNGIGQEFIWLPLSKLETSNVSFNRLSDIFRLNPLGTKVFVVLPCIYFAYRIDSWVVKWIPISLELMFRPFIVFLVSAIVGFVIFTPLWNAFEALFGALMYYVGNAPFGLGVGIYVGIWQLCVIFGLHGALGVAIRIEFLTNNGWSYLGIAGSISVWSQVGALIGVALITRNQILKKQAYGMIPMGLLGLTEPILYGINLPKKRPLICGCVAAFFAGAFLNWVSVSQRSQTGLGIFELIGFFTDPVMGGTAKISGLTNGLLYTVGCLISFGGGITLTMLFYKEREHEKTLVFKTALKIKKLIFKDNEIDKELKNELNKEILSFKKVYSKQDLEILKTQEKVIQKYLAKLSEIETKTKTKEEKISKLYLRGQKLIKKNNDVLAEKIQSKIEELQKINFDNLENEKDALYNKIDFNAISKIQNEIMNKLIPKIKILEEERNLNLEEFKDEFKNNTNALLSAYNL</sequence>
<evidence type="ECO:0000256" key="6">
    <source>
        <dbReference type="ARBA" id="ARBA00022683"/>
    </source>
</evidence>
<keyword evidence="18" id="KW-1185">Reference proteome</keyword>
<evidence type="ECO:0000259" key="14">
    <source>
        <dbReference type="PROSITE" id="PS51093"/>
    </source>
</evidence>
<feature type="transmembrane region" description="Helical" evidence="13">
    <location>
        <begin position="485"/>
        <end position="508"/>
    </location>
</feature>
<dbReference type="Pfam" id="PF02378">
    <property type="entry name" value="PTS_EIIC"/>
    <property type="match status" value="1"/>
</dbReference>
<gene>
    <name evidence="17" type="ORF">CK556_00115</name>
</gene>
<dbReference type="InterPro" id="IPR003352">
    <property type="entry name" value="PTS_EIIC"/>
</dbReference>
<keyword evidence="8" id="KW-0418">Kinase</keyword>
<evidence type="ECO:0000313" key="18">
    <source>
        <dbReference type="Proteomes" id="UP000232229"/>
    </source>
</evidence>
<evidence type="ECO:0000256" key="9">
    <source>
        <dbReference type="ARBA" id="ARBA00022989"/>
    </source>
</evidence>
<feature type="transmembrane region" description="Helical" evidence="13">
    <location>
        <begin position="554"/>
        <end position="571"/>
    </location>
</feature>
<feature type="transmembrane region" description="Helical" evidence="13">
    <location>
        <begin position="578"/>
        <end position="596"/>
    </location>
</feature>
<dbReference type="InterPro" id="IPR050558">
    <property type="entry name" value="PTS_Sugar-Specific_Components"/>
</dbReference>
<dbReference type="CDD" id="cd00212">
    <property type="entry name" value="PTS_IIB_glc"/>
    <property type="match status" value="1"/>
</dbReference>
<dbReference type="Pfam" id="PF00367">
    <property type="entry name" value="PTS_EIIB"/>
    <property type="match status" value="1"/>
</dbReference>
<feature type="transmembrane region" description="Helical" evidence="13">
    <location>
        <begin position="402"/>
        <end position="423"/>
    </location>
</feature>
<feature type="transmembrane region" description="Helical" evidence="13">
    <location>
        <begin position="633"/>
        <end position="654"/>
    </location>
</feature>
<evidence type="ECO:0000256" key="3">
    <source>
        <dbReference type="ARBA" id="ARBA00022475"/>
    </source>
</evidence>
<feature type="domain" description="PTS EIIB type-1" evidence="15">
    <location>
        <begin position="169"/>
        <end position="251"/>
    </location>
</feature>
<keyword evidence="10 13" id="KW-0472">Membrane</keyword>
<dbReference type="InterPro" id="IPR001996">
    <property type="entry name" value="PTS_IIB_1"/>
</dbReference>
<name>A0A249SM79_9MOLU</name>
<dbReference type="KEGG" id="mchc:CK556_00115"/>
<evidence type="ECO:0008006" key="19">
    <source>
        <dbReference type="Google" id="ProtNLM"/>
    </source>
</evidence>
<evidence type="ECO:0000256" key="11">
    <source>
        <dbReference type="PROSITE-ProRule" id="PRU00421"/>
    </source>
</evidence>
<keyword evidence="12" id="KW-0175">Coiled coil</keyword>
<evidence type="ECO:0000256" key="13">
    <source>
        <dbReference type="SAM" id="Phobius"/>
    </source>
</evidence>
<dbReference type="EMBL" id="CP023173">
    <property type="protein sequence ID" value="ASZ08775.1"/>
    <property type="molecule type" value="Genomic_DNA"/>
</dbReference>
<dbReference type="InterPro" id="IPR018113">
    <property type="entry name" value="PTrfase_EIIB_Cys"/>
</dbReference>
<reference evidence="17 18" key="1">
    <citation type="submission" date="2017-08" db="EMBL/GenBank/DDBJ databases">
        <title>Complete Genome Sequence of Mesoplasma chauliocola.</title>
        <authorList>
            <person name="Knight T.F.Jr."/>
            <person name="Citino T."/>
        </authorList>
    </citation>
    <scope>NUCLEOTIDE SEQUENCE [LARGE SCALE GENOMIC DNA]</scope>
    <source>
        <strain evidence="17 18">CHPA-2</strain>
    </source>
</reference>
<keyword evidence="5" id="KW-0808">Transferase</keyword>
<dbReference type="GO" id="GO:0090588">
    <property type="term" value="F:protein-phosphocysteine-N-acetylmuramate phosphotransferase system transporter activity"/>
    <property type="evidence" value="ECO:0007669"/>
    <property type="project" value="TreeGrafter"/>
</dbReference>
<dbReference type="SUPFAM" id="SSF51261">
    <property type="entry name" value="Duplicated hybrid motif"/>
    <property type="match status" value="1"/>
</dbReference>
<dbReference type="STRING" id="1336232.GCA_000518825_00758"/>
<dbReference type="InterPro" id="IPR013013">
    <property type="entry name" value="PTS_EIIC_1"/>
</dbReference>
<dbReference type="Gene3D" id="2.70.70.10">
    <property type="entry name" value="Glucose Permease (Domain IIA)"/>
    <property type="match status" value="1"/>
</dbReference>
<feature type="domain" description="PTS EIIC type-1" evidence="16">
    <location>
        <begin position="279"/>
        <end position="659"/>
    </location>
</feature>
<evidence type="ECO:0000256" key="1">
    <source>
        <dbReference type="ARBA" id="ARBA00004651"/>
    </source>
</evidence>
<feature type="transmembrane region" description="Helical" evidence="13">
    <location>
        <begin position="275"/>
        <end position="302"/>
    </location>
</feature>
<dbReference type="InterPro" id="IPR011055">
    <property type="entry name" value="Dup_hybrid_motif"/>
</dbReference>
<keyword evidence="6" id="KW-0598">Phosphotransferase system</keyword>
<dbReference type="RefSeq" id="WP_027875842.1">
    <property type="nucleotide sequence ID" value="NZ_CP023173.1"/>
</dbReference>
<evidence type="ECO:0000256" key="4">
    <source>
        <dbReference type="ARBA" id="ARBA00022597"/>
    </source>
</evidence>
<keyword evidence="7 13" id="KW-0812">Transmembrane</keyword>
<evidence type="ECO:0000256" key="2">
    <source>
        <dbReference type="ARBA" id="ARBA00022448"/>
    </source>
</evidence>
<dbReference type="PANTHER" id="PTHR30175">
    <property type="entry name" value="PHOSPHOTRANSFERASE SYSTEM TRANSPORT PROTEIN"/>
    <property type="match status" value="1"/>
</dbReference>
<evidence type="ECO:0000256" key="8">
    <source>
        <dbReference type="ARBA" id="ARBA00022777"/>
    </source>
</evidence>
<dbReference type="PANTHER" id="PTHR30175:SF3">
    <property type="entry name" value="PTS SYSTEM N-ACETYLMURAMIC ACID-SPECIFIC EIIBC COMPONENT"/>
    <property type="match status" value="1"/>
</dbReference>
<feature type="domain" description="PTS EIIA type-1" evidence="14">
    <location>
        <begin position="21"/>
        <end position="125"/>
    </location>
</feature>
<evidence type="ECO:0000256" key="12">
    <source>
        <dbReference type="SAM" id="Coils"/>
    </source>
</evidence>
<feature type="transmembrane region" description="Helical" evidence="13">
    <location>
        <begin position="350"/>
        <end position="370"/>
    </location>
</feature>
<dbReference type="InterPro" id="IPR001127">
    <property type="entry name" value="PTS_EIIA_1_perm"/>
</dbReference>
<keyword evidence="3" id="KW-1003">Cell membrane</keyword>
<feature type="transmembrane region" description="Helical" evidence="13">
    <location>
        <begin position="520"/>
        <end position="542"/>
    </location>
</feature>
<dbReference type="Gene3D" id="3.30.1360.60">
    <property type="entry name" value="Glucose permease domain IIB"/>
    <property type="match status" value="1"/>
</dbReference>
<dbReference type="PROSITE" id="PS51098">
    <property type="entry name" value="PTS_EIIB_TYPE_1"/>
    <property type="match status" value="1"/>
</dbReference>
<feature type="transmembrane region" description="Helical" evidence="13">
    <location>
        <begin position="444"/>
        <end position="465"/>
    </location>
</feature>
<keyword evidence="4" id="KW-0762">Sugar transport</keyword>
<keyword evidence="9 13" id="KW-1133">Transmembrane helix</keyword>
<evidence type="ECO:0000256" key="10">
    <source>
        <dbReference type="ARBA" id="ARBA00023136"/>
    </source>
</evidence>
<feature type="active site" description="Phosphocysteine intermediate; for EIIB activity" evidence="11">
    <location>
        <position position="191"/>
    </location>
</feature>
<evidence type="ECO:0000259" key="15">
    <source>
        <dbReference type="PROSITE" id="PS51098"/>
    </source>
</evidence>
<dbReference type="GO" id="GO:0009401">
    <property type="term" value="P:phosphoenolpyruvate-dependent sugar phosphotransferase system"/>
    <property type="evidence" value="ECO:0007669"/>
    <property type="project" value="UniProtKB-KW"/>
</dbReference>
<dbReference type="GO" id="GO:0016301">
    <property type="term" value="F:kinase activity"/>
    <property type="evidence" value="ECO:0007669"/>
    <property type="project" value="UniProtKB-KW"/>
</dbReference>
<comment type="subcellular location">
    <subcellularLocation>
        <location evidence="1">Cell membrane</location>
        <topology evidence="1">Multi-pass membrane protein</topology>
    </subcellularLocation>
</comment>
<dbReference type="Proteomes" id="UP000232229">
    <property type="component" value="Chromosome"/>
</dbReference>
<organism evidence="17 18">
    <name type="scientific">Mesoplasma chauliocola</name>
    <dbReference type="NCBI Taxonomy" id="216427"/>
    <lineage>
        <taxon>Bacteria</taxon>
        <taxon>Bacillati</taxon>
        <taxon>Mycoplasmatota</taxon>
        <taxon>Mollicutes</taxon>
        <taxon>Entomoplasmatales</taxon>
        <taxon>Entomoplasmataceae</taxon>
        <taxon>Mesoplasma</taxon>
    </lineage>
</organism>
<dbReference type="PROSITE" id="PS51103">
    <property type="entry name" value="PTS_EIIC_TYPE_1"/>
    <property type="match status" value="1"/>
</dbReference>
<feature type="transmembrane region" description="Helical" evidence="13">
    <location>
        <begin position="322"/>
        <end position="343"/>
    </location>
</feature>
<keyword evidence="2" id="KW-0813">Transport</keyword>
<accession>A0A249SM79</accession>
<dbReference type="PROSITE" id="PS01035">
    <property type="entry name" value="PTS_EIIB_TYPE_1_CYS"/>
    <property type="match status" value="1"/>
</dbReference>
<protein>
    <recommendedName>
        <fullName evidence="19">PTS system, beta-glucoside-specific IIABC component</fullName>
    </recommendedName>
</protein>
<evidence type="ECO:0000313" key="17">
    <source>
        <dbReference type="EMBL" id="ASZ08775.1"/>
    </source>
</evidence>